<comment type="caution">
    <text evidence="2">The sequence shown here is derived from an EMBL/GenBank/DDBJ whole genome shotgun (WGS) entry which is preliminary data.</text>
</comment>
<dbReference type="Pfam" id="PF23858">
    <property type="entry name" value="DUF7220"/>
    <property type="match status" value="1"/>
</dbReference>
<dbReference type="InterPro" id="IPR055644">
    <property type="entry name" value="DUF7220"/>
</dbReference>
<feature type="transmembrane region" description="Helical" evidence="1">
    <location>
        <begin position="44"/>
        <end position="61"/>
    </location>
</feature>
<dbReference type="RefSeq" id="WP_255331200.1">
    <property type="nucleotide sequence ID" value="NZ_JAKZEU010000010.1"/>
</dbReference>
<sequence length="70" mass="7690">MSQSRATSLIEAVTNVTVGFGLVLVVQAMLFQATGIKASLREQLGLYIAFTVLSLARSYVLRRVFTRLGR</sequence>
<dbReference type="EMBL" id="JAKZEU010000010">
    <property type="protein sequence ID" value="MCQ0972203.1"/>
    <property type="molecule type" value="Genomic_DNA"/>
</dbReference>
<name>A0ABT1MV46_9RHOB</name>
<keyword evidence="1" id="KW-1133">Transmembrane helix</keyword>
<dbReference type="Proteomes" id="UP001203945">
    <property type="component" value="Unassembled WGS sequence"/>
</dbReference>
<keyword evidence="3" id="KW-1185">Reference proteome</keyword>
<organism evidence="2 3">
    <name type="scientific">Paracoccus albicereus</name>
    <dbReference type="NCBI Taxonomy" id="2922394"/>
    <lineage>
        <taxon>Bacteria</taxon>
        <taxon>Pseudomonadati</taxon>
        <taxon>Pseudomonadota</taxon>
        <taxon>Alphaproteobacteria</taxon>
        <taxon>Rhodobacterales</taxon>
        <taxon>Paracoccaceae</taxon>
        <taxon>Paracoccus</taxon>
    </lineage>
</organism>
<feature type="transmembrane region" description="Helical" evidence="1">
    <location>
        <begin position="12"/>
        <end position="32"/>
    </location>
</feature>
<accession>A0ABT1MV46</accession>
<protein>
    <submittedName>
        <fullName evidence="2">Uncharacterized protein</fullName>
    </submittedName>
</protein>
<keyword evidence="1" id="KW-0812">Transmembrane</keyword>
<keyword evidence="1" id="KW-0472">Membrane</keyword>
<evidence type="ECO:0000313" key="2">
    <source>
        <dbReference type="EMBL" id="MCQ0972203.1"/>
    </source>
</evidence>
<proteinExistence type="predicted"/>
<evidence type="ECO:0000256" key="1">
    <source>
        <dbReference type="SAM" id="Phobius"/>
    </source>
</evidence>
<gene>
    <name evidence="2" type="ORF">MLD63_17425</name>
</gene>
<evidence type="ECO:0000313" key="3">
    <source>
        <dbReference type="Proteomes" id="UP001203945"/>
    </source>
</evidence>
<reference evidence="2 3" key="1">
    <citation type="submission" date="2022-03" db="EMBL/GenBank/DDBJ databases">
        <authorList>
            <person name="He Y."/>
        </authorList>
    </citation>
    <scope>NUCLEOTIDE SEQUENCE [LARGE SCALE GENOMIC DNA]</scope>
    <source>
        <strain evidence="2 3">TK19116</strain>
    </source>
</reference>